<protein>
    <recommendedName>
        <fullName evidence="5">Response regulatory domain-containing protein</fullName>
    </recommendedName>
</protein>
<dbReference type="CDD" id="cd00156">
    <property type="entry name" value="REC"/>
    <property type="match status" value="1"/>
</dbReference>
<dbReference type="SMART" id="SM00448">
    <property type="entry name" value="REC"/>
    <property type="match status" value="1"/>
</dbReference>
<dbReference type="Gene3D" id="3.40.50.2300">
    <property type="match status" value="1"/>
</dbReference>
<keyword evidence="7" id="KW-1185">Reference proteome</keyword>
<dbReference type="EMBL" id="LVJZ01000003">
    <property type="protein sequence ID" value="ODB96174.1"/>
    <property type="molecule type" value="Genomic_DNA"/>
</dbReference>
<feature type="modified residue" description="4-aspartylphosphate" evidence="3">
    <location>
        <position position="54"/>
    </location>
</feature>
<dbReference type="PROSITE" id="PS50110">
    <property type="entry name" value="RESPONSE_REGULATORY"/>
    <property type="match status" value="1"/>
</dbReference>
<feature type="transmembrane region" description="Helical" evidence="4">
    <location>
        <begin position="360"/>
        <end position="379"/>
    </location>
</feature>
<feature type="domain" description="Response regulatory" evidence="5">
    <location>
        <begin position="4"/>
        <end position="121"/>
    </location>
</feature>
<keyword evidence="4" id="KW-0472">Membrane</keyword>
<proteinExistence type="predicted"/>
<dbReference type="STRING" id="1818881.A3196_04985"/>
<comment type="caution">
    <text evidence="6">The sequence shown here is derived from an EMBL/GenBank/DDBJ whole genome shotgun (WGS) entry which is preliminary data.</text>
</comment>
<keyword evidence="4" id="KW-0812">Transmembrane</keyword>
<dbReference type="SUPFAM" id="SSF52172">
    <property type="entry name" value="CheY-like"/>
    <property type="match status" value="1"/>
</dbReference>
<sequence length="380" mass="41601">MSKQAFLVDDSKSARIVLSRMLKKSGFDGVEMAESGEEALERLKTLTPDAIFVDFLMEGIDGLETITEIKKDSRFDATPIVMCTANEGDEYVRAAVDHGALGILAKPPTEESLGVIIDLIEEHQREVAMSAAAEVDAAEQQAELPVDLVEAGATPGPAAPVGLSEAEIQRIAQQAAIQSAELVVREIVEQAVSDSLDQRLAGLVDDYLEQKLQPMLAELKQQQSESVKPAEIDTEELKKDVVEEVNSSIEDFVRQLSQRNVEELIQATTFTQINETRDEFSDRLKQQEARILEQVPEKNDMIEHIRVITEGSLEAHVHETATQVSQEVANSVATETVEQMLEQHLAQQTVVNEKPAAGKAIWVMLGALLAASAGAAYYLL</sequence>
<dbReference type="Pfam" id="PF00072">
    <property type="entry name" value="Response_reg"/>
    <property type="match status" value="1"/>
</dbReference>
<evidence type="ECO:0000256" key="2">
    <source>
        <dbReference type="ARBA" id="ARBA00023012"/>
    </source>
</evidence>
<dbReference type="GO" id="GO:0000160">
    <property type="term" value="P:phosphorelay signal transduction system"/>
    <property type="evidence" value="ECO:0007669"/>
    <property type="project" value="UniProtKB-KW"/>
</dbReference>
<keyword evidence="2" id="KW-0902">Two-component regulatory system</keyword>
<reference evidence="6 7" key="1">
    <citation type="submission" date="2016-03" db="EMBL/GenBank/DDBJ databases">
        <title>Chemosynthetic sulphur-oxidizing symbionts of marine invertebrate animals are capable of nitrogen fixation.</title>
        <authorList>
            <person name="Petersen J.M."/>
            <person name="Kemper A."/>
            <person name="Gruber-Vodicka H."/>
            <person name="Cardini U."/>
            <person name="Geest Mvander."/>
            <person name="Kleiner M."/>
            <person name="Bulgheresi S."/>
            <person name="Fussmann M."/>
            <person name="Herbold C."/>
            <person name="Seah B.K.B."/>
            <person name="Antony C.Paul."/>
            <person name="Liu D."/>
            <person name="Belitz A."/>
            <person name="Weber M."/>
        </authorList>
    </citation>
    <scope>NUCLEOTIDE SEQUENCE [LARGE SCALE GENOMIC DNA]</scope>
    <source>
        <strain evidence="6">G_D</strain>
    </source>
</reference>
<evidence type="ECO:0000256" key="3">
    <source>
        <dbReference type="PROSITE-ProRule" id="PRU00169"/>
    </source>
</evidence>
<dbReference type="PANTHER" id="PTHR44591:SF14">
    <property type="entry name" value="PROTEIN PILG"/>
    <property type="match status" value="1"/>
</dbReference>
<evidence type="ECO:0000313" key="6">
    <source>
        <dbReference type="EMBL" id="ODB96174.1"/>
    </source>
</evidence>
<dbReference type="RefSeq" id="WP_069003064.1">
    <property type="nucleotide sequence ID" value="NZ_LVJW01000006.1"/>
</dbReference>
<evidence type="ECO:0000259" key="5">
    <source>
        <dbReference type="PROSITE" id="PS50110"/>
    </source>
</evidence>
<dbReference type="Proteomes" id="UP000094849">
    <property type="component" value="Unassembled WGS sequence"/>
</dbReference>
<dbReference type="InterPro" id="IPR001789">
    <property type="entry name" value="Sig_transdc_resp-reg_receiver"/>
</dbReference>
<evidence type="ECO:0000256" key="1">
    <source>
        <dbReference type="ARBA" id="ARBA00022553"/>
    </source>
</evidence>
<keyword evidence="4" id="KW-1133">Transmembrane helix</keyword>
<dbReference type="InterPro" id="IPR050595">
    <property type="entry name" value="Bact_response_regulator"/>
</dbReference>
<evidence type="ECO:0000256" key="4">
    <source>
        <dbReference type="SAM" id="Phobius"/>
    </source>
</evidence>
<organism evidence="6 7">
    <name type="scientific">Candidatus Thiodiazotropha endoloripes</name>
    <dbReference type="NCBI Taxonomy" id="1818881"/>
    <lineage>
        <taxon>Bacteria</taxon>
        <taxon>Pseudomonadati</taxon>
        <taxon>Pseudomonadota</taxon>
        <taxon>Gammaproteobacteria</taxon>
        <taxon>Chromatiales</taxon>
        <taxon>Sedimenticolaceae</taxon>
        <taxon>Candidatus Thiodiazotropha</taxon>
    </lineage>
</organism>
<evidence type="ECO:0000313" key="7">
    <source>
        <dbReference type="Proteomes" id="UP000094849"/>
    </source>
</evidence>
<gene>
    <name evidence="6" type="ORF">A3196_04985</name>
</gene>
<name>A0A1E2UNQ5_9GAMM</name>
<accession>A0A1E2UNQ5</accession>
<dbReference type="OrthoDB" id="236568at2"/>
<keyword evidence="1 3" id="KW-0597">Phosphoprotein</keyword>
<dbReference type="AlphaFoldDB" id="A0A1E2UNQ5"/>
<dbReference type="PANTHER" id="PTHR44591">
    <property type="entry name" value="STRESS RESPONSE REGULATOR PROTEIN 1"/>
    <property type="match status" value="1"/>
</dbReference>
<dbReference type="InterPro" id="IPR011006">
    <property type="entry name" value="CheY-like_superfamily"/>
</dbReference>